<dbReference type="SUPFAM" id="SSF55874">
    <property type="entry name" value="ATPase domain of HSP90 chaperone/DNA topoisomerase II/histidine kinase"/>
    <property type="match status" value="1"/>
</dbReference>
<dbReference type="EMBL" id="CAJPWZ010002222">
    <property type="protein sequence ID" value="CAG2233959.1"/>
    <property type="molecule type" value="Genomic_DNA"/>
</dbReference>
<feature type="domain" description="SMCHD1 Ig-like" evidence="7">
    <location>
        <begin position="1766"/>
        <end position="1853"/>
    </location>
</feature>
<feature type="domain" description="SMCHD1 Ig-like" evidence="4">
    <location>
        <begin position="1538"/>
        <end position="1577"/>
    </location>
</feature>
<gene>
    <name evidence="11" type="ORF">MEDL_46647</name>
</gene>
<dbReference type="Pfam" id="PF22899">
    <property type="entry name" value="SMCHD1_S5"/>
    <property type="match status" value="1"/>
</dbReference>
<feature type="domain" description="SMCHD1 Ig-like" evidence="9">
    <location>
        <begin position="2209"/>
        <end position="2334"/>
    </location>
</feature>
<dbReference type="Pfam" id="PF26196">
    <property type="entry name" value="Ig_SMCHD1_4th"/>
    <property type="match status" value="1"/>
</dbReference>
<dbReference type="Pfam" id="PF26201">
    <property type="entry name" value="Ig_SMCHD1_7th"/>
    <property type="match status" value="1"/>
</dbReference>
<feature type="domain" description="SMCHD1 ribosomal S5" evidence="3">
    <location>
        <begin position="1127"/>
        <end position="1232"/>
    </location>
</feature>
<evidence type="ECO:0000259" key="3">
    <source>
        <dbReference type="Pfam" id="PF22899"/>
    </source>
</evidence>
<dbReference type="Pfam" id="PF26197">
    <property type="entry name" value="Ig_SMCHD1_5th"/>
    <property type="match status" value="1"/>
</dbReference>
<dbReference type="Pfam" id="PF26198">
    <property type="entry name" value="Ig_SMCHD1_6th"/>
    <property type="match status" value="1"/>
</dbReference>
<feature type="domain" description="SMCHD1 Ig-like" evidence="10">
    <location>
        <begin position="2087"/>
        <end position="2185"/>
    </location>
</feature>
<name>A0A8S3TRU6_MYTED</name>
<dbReference type="InterPro" id="IPR058616">
    <property type="entry name" value="Ig_SMCHD1_8th"/>
</dbReference>
<feature type="domain" description="SMCHD1 Ig-like" evidence="4">
    <location>
        <begin position="1379"/>
        <end position="1469"/>
    </location>
</feature>
<dbReference type="OrthoDB" id="10036779at2759"/>
<feature type="domain" description="HAT C-terminal dimerisation" evidence="2">
    <location>
        <begin position="709"/>
        <end position="762"/>
    </location>
</feature>
<dbReference type="InterPro" id="IPR058615">
    <property type="entry name" value="Ig_SMCHD1_6th"/>
</dbReference>
<evidence type="ECO:0000259" key="5">
    <source>
        <dbReference type="Pfam" id="PF26195"/>
    </source>
</evidence>
<dbReference type="GO" id="GO:0006302">
    <property type="term" value="P:double-strand break repair"/>
    <property type="evidence" value="ECO:0007669"/>
    <property type="project" value="InterPro"/>
</dbReference>
<proteinExistence type="predicted"/>
<evidence type="ECO:0000259" key="8">
    <source>
        <dbReference type="Pfam" id="PF26198"/>
    </source>
</evidence>
<dbReference type="InterPro" id="IPR012337">
    <property type="entry name" value="RNaseH-like_sf"/>
</dbReference>
<feature type="region of interest" description="Disordered" evidence="1">
    <location>
        <begin position="81"/>
        <end position="106"/>
    </location>
</feature>
<dbReference type="PANTHER" id="PTHR22640">
    <property type="entry name" value="STRUCTURAL MAINTENANCE OF CHROMOSOMES FLEXIBLE HINGE DOMAIN-CONTAINING PROTEIN 1"/>
    <property type="match status" value="1"/>
</dbReference>
<dbReference type="InterPro" id="IPR058617">
    <property type="entry name" value="Ig_SMCHD1_7th"/>
</dbReference>
<dbReference type="InterPro" id="IPR058614">
    <property type="entry name" value="Ig_SMCHD1_5th"/>
</dbReference>
<evidence type="ECO:0000259" key="6">
    <source>
        <dbReference type="Pfam" id="PF26196"/>
    </source>
</evidence>
<evidence type="ECO:0000259" key="9">
    <source>
        <dbReference type="Pfam" id="PF26199"/>
    </source>
</evidence>
<dbReference type="InterPro" id="IPR008906">
    <property type="entry name" value="HATC_C_dom"/>
</dbReference>
<feature type="region of interest" description="Disordered" evidence="1">
    <location>
        <begin position="38"/>
        <end position="58"/>
    </location>
</feature>
<dbReference type="InterPro" id="IPR058612">
    <property type="entry name" value="Ig_SMCHD1_2nd"/>
</dbReference>
<dbReference type="SUPFAM" id="SSF53098">
    <property type="entry name" value="Ribonuclease H-like"/>
    <property type="match status" value="1"/>
</dbReference>
<dbReference type="Pfam" id="PF26199">
    <property type="entry name" value="Ig_SMCHD1_8th"/>
    <property type="match status" value="1"/>
</dbReference>
<feature type="domain" description="SMCHD1 Ig-like" evidence="6">
    <location>
        <begin position="1651"/>
        <end position="1741"/>
    </location>
</feature>
<evidence type="ECO:0000313" key="11">
    <source>
        <dbReference type="EMBL" id="CAG2233959.1"/>
    </source>
</evidence>
<reference evidence="11" key="1">
    <citation type="submission" date="2021-03" db="EMBL/GenBank/DDBJ databases">
        <authorList>
            <person name="Bekaert M."/>
        </authorList>
    </citation>
    <scope>NUCLEOTIDE SEQUENCE</scope>
</reference>
<feature type="domain" description="SMCHD1 Ig-like" evidence="8">
    <location>
        <begin position="1971"/>
        <end position="2084"/>
    </location>
</feature>
<evidence type="ECO:0000259" key="2">
    <source>
        <dbReference type="Pfam" id="PF05699"/>
    </source>
</evidence>
<evidence type="ECO:0000259" key="10">
    <source>
        <dbReference type="Pfam" id="PF26201"/>
    </source>
</evidence>
<evidence type="ECO:0000259" key="4">
    <source>
        <dbReference type="Pfam" id="PF26194"/>
    </source>
</evidence>
<protein>
    <submittedName>
        <fullName evidence="11">SMCHD1</fullName>
    </submittedName>
</protein>
<dbReference type="InterPro" id="IPR055109">
    <property type="entry name" value="SMCHD1_S5"/>
</dbReference>
<dbReference type="Pfam" id="PF26195">
    <property type="entry name" value="Ig_SMCHD1_2nd"/>
    <property type="match status" value="1"/>
</dbReference>
<sequence length="2399" mass="272606">MSHNSKYYTKKLKAADGSKCRKLEAFGFKKSFLLPSDETSEIPAVPSPPSVSEFQPCKDDNEPIASVTDHVTNEIQIQSEAVSSESETCNDPDPCVTDNESQSSSSSCQVSDARKFSSLKYENKYPWLYHSAQGYLCKYCELFGGTCVNAREFVNIAVGLGTHPTRKLEKHQSSEKHIFSVERYAQFSAKVNVLDEIKKHSESTKEANRSVLKKLFRCLYFMIRQKWAVTENFESFDRFIAELGVEDLQRHISNSEFTKVTYMSSKIVTQMTTLLSDLIESSLLNSLRTEKFALLADESTDNANRMQLSVMARWNMGGNVNDHYMGLIHLDRARAEDICKSLQSFFVGKNIPIENMRFMAFDGCNTMSGEEKGLQRRMRHLSPLSFYINCRNHKLALCLKHLAKDIPLLAELDKTLLCLWKMFEYSPLKAGVFRVFQETYGLKPMVLIKASMTRWLSHLHACLRVIERYETIVDTLDSLYNDLKEPEIFGVRHILTRKDVVAMMLLLCDVLKPVNILNLCLQSENVNFTNLDQNVQKTIDALHEIKDKYQNNNYQDTEFAKIDTLMNIITERTALGRRVRGAVENLVPQQFLLNTGIPFIFKLTNEIQDAFHSTPLLKAFGALDPRNLPEADDLQDYGNEEYQRLADFYGQPKEDIYNGHTTVVRSDIDIPAVAFNELKVFKPQLLMMRMRGIDSISKVLQAFEADDVLRTCFPRVFKLLCYALLIPCSTAAVERSFSLMNDICTNDRNRLTQKNLDAIMRIAKEGKDRLSDTELEQLTIGIKKNEKFVIATTNREEIKDDPSWDIIDKGDTLYVLKSINQELCAPAKERVNFLPHYDTIVKGGMYEYYASEGQNPLPYAFAELIDNALSATANNDGPRKIELRLHFDEKNPKDNCIFVIDNGKGMTPRQLNNWAIYRLSKFIRKDKRDKVSFIETEDEDSNSSLIQPNVPLSLNSDISYFGVGGKQAVFFIGTSTRMISKARESKDVHELTISKEEFQQKELNQEAIYSGFIHNRKPGDASHISTDDEIVRNVIHEEKKRENFTVVQIKNINPDHLSYLKCRIKDWTRQLAHIYHYYIHGPQGNIDESSVKNNRAPSPFQNIDIEVKLFMPKQTVPQVINLRDIDDDMQTLYVRSGANVFDFKATVEGSGVVEGIIRYHPFLYDKETYPSDMNDPRSEPEVFDEHDYAANDRPGRGRRPIFECYWNGRLIPYTSIEDFEWCAEPKKREKLTIGMLQQEKRTAIDKEFLQWLKECHEHCDKQIHFTEFKGQVVRADLPKQRQTPWAEFQQVEWDGKIFKKGQLVRITRTLPTLLGTIKRFYLYGEYEGDVFATGGDLEVIQEPRSLYDEVKVVPLSKLDRQASPHLIKKYIEEEEAKLPSMLLVSWPEGFEVKQNESRAAGETVGAIKIEIANKKGETISKLPGNAASSKRLLVELKIIWHGPSRDEVIVSHISQYSKNWGYWFRKMGEYSKTWGYWFRNMGKYSKNWVCGFRKWVSIVKPGDIGSGKWVSIVKPGDIGSEKWVSIVKPEDIGSEKWNVRNLGAHTLILQVVLNESGNTVYSGKELPSHKIKFTVIESDPEKFSVGMLDGPFRIGLPFTIPLEFQDEFGNPAKPNDTFTPVLEARVFLKIKQLVEASQTLKIRFLPGSPSLLVVPHDKEVEIENGNPVTFNLEVHDNSGNITNDGKLICTCKFSGVSGLPSYSLDCSAAGFGKLTGEPISLKKLRDFQILTAKIELQMLKLLKEKLGSYVLVEEYFSSIDVHHLKDNGKTVAMKEGRQLLQLLDKVIQGLSFSLTDEAGRKVEIDDSIAAKIKVNWTPKTPKEKVIQGLLPDIRVPAITSDVKYCQISIQDGSGVDFNFIVSGKPAEPNQIKCKCEGFNVVKIGEVLASEIHVKVKDRFGNEISDLPKNTTSEFIVTGEGLNTNIIKVTQSKVRTFVIKGIQFEGVTMGIKDVKVQWREHRDFVKIDVAAGPPAKLIAPGWDLNQPVTVLNDNKLPRALMVQVCDVNGNHCRIPDLRIQIAKDPKIKLMPAPSMMKTNPEGSVNFGILFVSGTRGTYDEIEPKAMNSNPPIQSFKITIEIQPDTTKPVEMKVNSGHKFVFNVGDKLPDIAVGIIAEDGNKMSNAKHSSLSMKLWKVDNRSKSNNTPASRATSYSPEVVKNSPGEFVFRDKKFPEQAGEYNVLITYYDGKHELFSNVLNFTLNPGKPTQLCPLELPGTPTVSNTRNPQSRILIRNTQFQLVDDSSNFAGYGYNGTLKLEILGEPGEKELPCFVGGVKHVEFKFINGECSVSNVMLQENSSGRDGAEYTLKCQLVCDKLPKNHAIPPYNITFLFYNGKYNRFVTNYPRTMQYHHITLHFCFITVSPCQLVRDKLPKNHAIPPYNITFLFYNGKPNQVFHNK</sequence>
<dbReference type="PANTHER" id="PTHR22640:SF2">
    <property type="entry name" value="STRUCTURAL MAINTENANCE OF CHROMOSOMES FLEXIBLE HINGE DOMAIN-CONTAINING PROTEIN 1"/>
    <property type="match status" value="1"/>
</dbReference>
<evidence type="ECO:0000313" key="12">
    <source>
        <dbReference type="Proteomes" id="UP000683360"/>
    </source>
</evidence>
<accession>A0A8S3TRU6</accession>
<organism evidence="11 12">
    <name type="scientific">Mytilus edulis</name>
    <name type="common">Blue mussel</name>
    <dbReference type="NCBI Taxonomy" id="6550"/>
    <lineage>
        <taxon>Eukaryota</taxon>
        <taxon>Metazoa</taxon>
        <taxon>Spiralia</taxon>
        <taxon>Lophotrochozoa</taxon>
        <taxon>Mollusca</taxon>
        <taxon>Bivalvia</taxon>
        <taxon>Autobranchia</taxon>
        <taxon>Pteriomorphia</taxon>
        <taxon>Mytilida</taxon>
        <taxon>Mytiloidea</taxon>
        <taxon>Mytilidae</taxon>
        <taxon>Mytilinae</taxon>
        <taxon>Mytilus</taxon>
    </lineage>
</organism>
<dbReference type="Pfam" id="PF05699">
    <property type="entry name" value="Dimer_Tnp_hAT"/>
    <property type="match status" value="1"/>
</dbReference>
<dbReference type="Pfam" id="PF13589">
    <property type="entry name" value="HATPase_c_3"/>
    <property type="match status" value="1"/>
</dbReference>
<dbReference type="Proteomes" id="UP000683360">
    <property type="component" value="Unassembled WGS sequence"/>
</dbReference>
<evidence type="ECO:0000259" key="7">
    <source>
        <dbReference type="Pfam" id="PF26197"/>
    </source>
</evidence>
<comment type="caution">
    <text evidence="11">The sequence shown here is derived from an EMBL/GenBank/DDBJ whole genome shotgun (WGS) entry which is preliminary data.</text>
</comment>
<feature type="domain" description="SMCHD1 Ig-like" evidence="5">
    <location>
        <begin position="1583"/>
        <end position="1626"/>
    </location>
</feature>
<dbReference type="InterPro" id="IPR038892">
    <property type="entry name" value="SMCHD1"/>
</dbReference>
<dbReference type="InterPro" id="IPR036890">
    <property type="entry name" value="HATPase_C_sf"/>
</dbReference>
<dbReference type="Pfam" id="PF26194">
    <property type="entry name" value="Ig_SMCHD1_1st"/>
    <property type="match status" value="2"/>
</dbReference>
<evidence type="ECO:0000256" key="1">
    <source>
        <dbReference type="SAM" id="MobiDB-lite"/>
    </source>
</evidence>
<dbReference type="GO" id="GO:0046983">
    <property type="term" value="F:protein dimerization activity"/>
    <property type="evidence" value="ECO:0007669"/>
    <property type="project" value="InterPro"/>
</dbReference>
<dbReference type="Gene3D" id="3.30.565.10">
    <property type="entry name" value="Histidine kinase-like ATPase, C-terminal domain"/>
    <property type="match status" value="1"/>
</dbReference>
<dbReference type="InterPro" id="IPR058611">
    <property type="entry name" value="Ig_SMCHD1_1st"/>
</dbReference>
<keyword evidence="12" id="KW-1185">Reference proteome</keyword>
<dbReference type="InterPro" id="IPR058613">
    <property type="entry name" value="Ig_SMCHD1_4th"/>
</dbReference>